<keyword evidence="2" id="KW-1185">Reference proteome</keyword>
<gene>
    <name evidence="1" type="ORF">ILUMI_20418</name>
</gene>
<dbReference type="AlphaFoldDB" id="A0A8K0CGE9"/>
<evidence type="ECO:0000313" key="2">
    <source>
        <dbReference type="Proteomes" id="UP000801492"/>
    </source>
</evidence>
<sequence length="319" mass="37599">MQYSAEFEEMSGAKSDYGYCSQETEVTSLHHSNFNHEEEVRQPQSHDDVGDNNILLHPHRYTESCINKIPAQLLCSTQYPLYVPRDDDHFLSYHFHSIHIGFDPHSPNFQILLKISCQNKYCAFNEILFPIDYWYELYQIGVEQKFRNFFYDCNRTERGVDRTYDVKLNDNFQLRFIRSVFPREIVNSVTIRVNNAFICLLDFEFERIFYLAALINYHDRCLRTLGFEYHYNIFLDTVAERMILDKNCNKAGVSKETILFTAEMTTTYSIINIAPGGSNSNSLSLLEIIKFFPEKFVNDVEMQIQKLLQARNEEKEVLL</sequence>
<name>A0A8K0CGE9_IGNLU</name>
<reference evidence="1" key="1">
    <citation type="submission" date="2019-08" db="EMBL/GenBank/DDBJ databases">
        <title>The genome of the North American firefly Photinus pyralis.</title>
        <authorList>
            <consortium name="Photinus pyralis genome working group"/>
            <person name="Fallon T.R."/>
            <person name="Sander Lower S.E."/>
            <person name="Weng J.-K."/>
        </authorList>
    </citation>
    <scope>NUCLEOTIDE SEQUENCE</scope>
    <source>
        <strain evidence="1">TRF0915ILg1</strain>
        <tissue evidence="1">Whole body</tissue>
    </source>
</reference>
<protein>
    <submittedName>
        <fullName evidence="1">Uncharacterized protein</fullName>
    </submittedName>
</protein>
<comment type="caution">
    <text evidence="1">The sequence shown here is derived from an EMBL/GenBank/DDBJ whole genome shotgun (WGS) entry which is preliminary data.</text>
</comment>
<organism evidence="1 2">
    <name type="scientific">Ignelater luminosus</name>
    <name type="common">Cucubano</name>
    <name type="synonym">Pyrophorus luminosus</name>
    <dbReference type="NCBI Taxonomy" id="2038154"/>
    <lineage>
        <taxon>Eukaryota</taxon>
        <taxon>Metazoa</taxon>
        <taxon>Ecdysozoa</taxon>
        <taxon>Arthropoda</taxon>
        <taxon>Hexapoda</taxon>
        <taxon>Insecta</taxon>
        <taxon>Pterygota</taxon>
        <taxon>Neoptera</taxon>
        <taxon>Endopterygota</taxon>
        <taxon>Coleoptera</taxon>
        <taxon>Polyphaga</taxon>
        <taxon>Elateriformia</taxon>
        <taxon>Elateroidea</taxon>
        <taxon>Elateridae</taxon>
        <taxon>Agrypninae</taxon>
        <taxon>Pyrophorini</taxon>
        <taxon>Ignelater</taxon>
    </lineage>
</organism>
<evidence type="ECO:0000313" key="1">
    <source>
        <dbReference type="EMBL" id="KAF2885754.1"/>
    </source>
</evidence>
<accession>A0A8K0CGE9</accession>
<proteinExistence type="predicted"/>
<dbReference type="EMBL" id="VTPC01089672">
    <property type="protein sequence ID" value="KAF2885754.1"/>
    <property type="molecule type" value="Genomic_DNA"/>
</dbReference>
<dbReference type="OrthoDB" id="10619284at2759"/>
<dbReference type="Proteomes" id="UP000801492">
    <property type="component" value="Unassembled WGS sequence"/>
</dbReference>